<dbReference type="EMBL" id="UHFN01000007">
    <property type="protein sequence ID" value="SUN62637.1"/>
    <property type="molecule type" value="Genomic_DNA"/>
</dbReference>
<evidence type="ECO:0000313" key="5">
    <source>
        <dbReference type="Proteomes" id="UP000254924"/>
    </source>
</evidence>
<dbReference type="InterPro" id="IPR029058">
    <property type="entry name" value="AB_hydrolase_fold"/>
</dbReference>
<evidence type="ECO:0000256" key="2">
    <source>
        <dbReference type="SAM" id="MobiDB-lite"/>
    </source>
</evidence>
<organism evidence="4 5">
    <name type="scientific">Streptococcus hyointestinalis</name>
    <dbReference type="NCBI Taxonomy" id="1337"/>
    <lineage>
        <taxon>Bacteria</taxon>
        <taxon>Bacillati</taxon>
        <taxon>Bacillota</taxon>
        <taxon>Bacilli</taxon>
        <taxon>Lactobacillales</taxon>
        <taxon>Streptococcaceae</taxon>
        <taxon>Streptococcus</taxon>
    </lineage>
</organism>
<feature type="chain" id="PRO_5016599499" evidence="3">
    <location>
        <begin position="24"/>
        <end position="165"/>
    </location>
</feature>
<accession>A0A380KED9</accession>
<dbReference type="Gene3D" id="3.40.50.1820">
    <property type="entry name" value="alpha/beta hydrolase"/>
    <property type="match status" value="1"/>
</dbReference>
<dbReference type="PROSITE" id="PS51257">
    <property type="entry name" value="PROKAR_LIPOPROTEIN"/>
    <property type="match status" value="1"/>
</dbReference>
<dbReference type="GO" id="GO:0052689">
    <property type="term" value="F:carboxylic ester hydrolase activity"/>
    <property type="evidence" value="ECO:0007669"/>
    <property type="project" value="UniProtKB-ARBA"/>
</dbReference>
<feature type="signal peptide" evidence="3">
    <location>
        <begin position="1"/>
        <end position="23"/>
    </location>
</feature>
<keyword evidence="1 4" id="KW-0378">Hydrolase</keyword>
<dbReference type="InterPro" id="IPR010520">
    <property type="entry name" value="FrsA-like"/>
</dbReference>
<keyword evidence="3" id="KW-0732">Signal</keyword>
<proteinExistence type="predicted"/>
<dbReference type="Proteomes" id="UP000254924">
    <property type="component" value="Unassembled WGS sequence"/>
</dbReference>
<name>A0A380KED9_9STRE</name>
<keyword evidence="5" id="KW-1185">Reference proteome</keyword>
<evidence type="ECO:0000256" key="3">
    <source>
        <dbReference type="SAM" id="SignalP"/>
    </source>
</evidence>
<dbReference type="PANTHER" id="PTHR22946">
    <property type="entry name" value="DIENELACTONE HYDROLASE DOMAIN-CONTAINING PROTEIN-RELATED"/>
    <property type="match status" value="1"/>
</dbReference>
<feature type="compositionally biased region" description="Polar residues" evidence="2">
    <location>
        <begin position="27"/>
        <end position="43"/>
    </location>
</feature>
<dbReference type="SUPFAM" id="SSF53474">
    <property type="entry name" value="alpha/beta-Hydrolases"/>
    <property type="match status" value="1"/>
</dbReference>
<sequence length="165" mass="17845">MKKGFVVATLLVSLLLSACQSNATKQKQEGTTVSSYRPGQTGEQEAASGTIAYDVREIELKSNGNKIYGKAYVPQVSGRVPLVIFSHEFGTTHTTGEGYAEYFASRGIAYYVFDFPGGSISGSRSEGKTTEMSVLTEARDLGHVLDAAKEWNFVDSNRIYLHGGS</sequence>
<evidence type="ECO:0000313" key="4">
    <source>
        <dbReference type="EMBL" id="SUN62637.1"/>
    </source>
</evidence>
<evidence type="ECO:0000256" key="1">
    <source>
        <dbReference type="ARBA" id="ARBA00022801"/>
    </source>
</evidence>
<feature type="region of interest" description="Disordered" evidence="2">
    <location>
        <begin position="27"/>
        <end position="48"/>
    </location>
</feature>
<reference evidence="4 5" key="1">
    <citation type="submission" date="2018-06" db="EMBL/GenBank/DDBJ databases">
        <authorList>
            <consortium name="Pathogen Informatics"/>
            <person name="Doyle S."/>
        </authorList>
    </citation>
    <scope>NUCLEOTIDE SEQUENCE [LARGE SCALE GENOMIC DNA]</scope>
    <source>
        <strain evidence="4 5">NCTC12224</strain>
    </source>
</reference>
<dbReference type="AlphaFoldDB" id="A0A380KED9"/>
<dbReference type="PANTHER" id="PTHR22946:SF9">
    <property type="entry name" value="POLYKETIDE TRANSFERASE AF380"/>
    <property type="match status" value="1"/>
</dbReference>
<dbReference type="InterPro" id="IPR050261">
    <property type="entry name" value="FrsA_esterase"/>
</dbReference>
<dbReference type="Pfam" id="PF06500">
    <property type="entry name" value="FrsA-like"/>
    <property type="match status" value="1"/>
</dbReference>
<gene>
    <name evidence="4" type="ORF">NCTC12224_01996</name>
</gene>
<protein>
    <submittedName>
        <fullName evidence="4">Cinnamoyl ester hydrolase</fullName>
    </submittedName>
</protein>